<feature type="compositionally biased region" description="Polar residues" evidence="1">
    <location>
        <begin position="44"/>
        <end position="59"/>
    </location>
</feature>
<dbReference type="Proteomes" id="UP000595437">
    <property type="component" value="Chromosome 7"/>
</dbReference>
<sequence length="91" mass="10941">MTWAYTCRCELERKRAKEEEQKRLFQEWLKQTQGNASKGKRGTPRQQQTPQKHLTQPYQQVGRHQHLKNGPRPKQKDHPPSYKTSTLHFHH</sequence>
<evidence type="ECO:0000256" key="1">
    <source>
        <dbReference type="SAM" id="MobiDB-lite"/>
    </source>
</evidence>
<name>A0A7T8HHR1_CALRO</name>
<feature type="compositionally biased region" description="Basic residues" evidence="1">
    <location>
        <begin position="63"/>
        <end position="73"/>
    </location>
</feature>
<reference evidence="3" key="1">
    <citation type="submission" date="2021-01" db="EMBL/GenBank/DDBJ databases">
        <title>Caligus Genome Assembly.</title>
        <authorList>
            <person name="Gallardo-Escarate C."/>
        </authorList>
    </citation>
    <scope>NUCLEOTIDE SEQUENCE [LARGE SCALE GENOMIC DNA]</scope>
</reference>
<dbReference type="AlphaFoldDB" id="A0A7T8HHR1"/>
<dbReference type="EMBL" id="CP045896">
    <property type="protein sequence ID" value="QQP50137.1"/>
    <property type="molecule type" value="Genomic_DNA"/>
</dbReference>
<evidence type="ECO:0000313" key="3">
    <source>
        <dbReference type="Proteomes" id="UP000595437"/>
    </source>
</evidence>
<organism evidence="2 3">
    <name type="scientific">Caligus rogercresseyi</name>
    <name type="common">Sea louse</name>
    <dbReference type="NCBI Taxonomy" id="217165"/>
    <lineage>
        <taxon>Eukaryota</taxon>
        <taxon>Metazoa</taxon>
        <taxon>Ecdysozoa</taxon>
        <taxon>Arthropoda</taxon>
        <taxon>Crustacea</taxon>
        <taxon>Multicrustacea</taxon>
        <taxon>Hexanauplia</taxon>
        <taxon>Copepoda</taxon>
        <taxon>Siphonostomatoida</taxon>
        <taxon>Caligidae</taxon>
        <taxon>Caligus</taxon>
    </lineage>
</organism>
<protein>
    <submittedName>
        <fullName evidence="2">Uncharacterized protein</fullName>
    </submittedName>
</protein>
<accession>A0A7T8HHR1</accession>
<feature type="compositionally biased region" description="Polar residues" evidence="1">
    <location>
        <begin position="82"/>
        <end position="91"/>
    </location>
</feature>
<evidence type="ECO:0000313" key="2">
    <source>
        <dbReference type="EMBL" id="QQP50137.1"/>
    </source>
</evidence>
<feature type="region of interest" description="Disordered" evidence="1">
    <location>
        <begin position="28"/>
        <end position="91"/>
    </location>
</feature>
<gene>
    <name evidence="2" type="ORF">FKW44_011037</name>
</gene>
<keyword evidence="3" id="KW-1185">Reference proteome</keyword>
<proteinExistence type="predicted"/>